<evidence type="ECO:0000313" key="1">
    <source>
        <dbReference type="Proteomes" id="UP000887565"/>
    </source>
</evidence>
<reference evidence="2" key="1">
    <citation type="submission" date="2022-11" db="UniProtKB">
        <authorList>
            <consortium name="WormBaseParasite"/>
        </authorList>
    </citation>
    <scope>IDENTIFICATION</scope>
</reference>
<dbReference type="Proteomes" id="UP000887565">
    <property type="component" value="Unplaced"/>
</dbReference>
<dbReference type="AlphaFoldDB" id="A0A915JVC3"/>
<accession>A0A915JVC3</accession>
<sequence length="200" mass="21203">VNAKKLLLAEIRQQQSLENITDRSKIARLSDVYSDWSFSSGESDMEEIAAINNRNNNNGHHRWRNSRQAVNDSMAPKSPGGGSRLVIATATSRAVIKDPAGREMTSLIAAASANAVSDNPYVALAQATADAASKVSQVVDMTVADPSKRGKVSLVVSSTVRAAGRDLSRCSRENLTYTSTPALDQIGPTTTAMASNVAQA</sequence>
<proteinExistence type="predicted"/>
<dbReference type="WBParaSite" id="nRc.2.0.1.t30028-RA">
    <property type="protein sequence ID" value="nRc.2.0.1.t30028-RA"/>
    <property type="gene ID" value="nRc.2.0.1.g30028"/>
</dbReference>
<protein>
    <submittedName>
        <fullName evidence="2">Talin</fullName>
    </submittedName>
</protein>
<name>A0A915JVC3_ROMCU</name>
<keyword evidence="1" id="KW-1185">Reference proteome</keyword>
<evidence type="ECO:0000313" key="2">
    <source>
        <dbReference type="WBParaSite" id="nRc.2.0.1.t30028-RA"/>
    </source>
</evidence>
<organism evidence="1 2">
    <name type="scientific">Romanomermis culicivorax</name>
    <name type="common">Nematode worm</name>
    <dbReference type="NCBI Taxonomy" id="13658"/>
    <lineage>
        <taxon>Eukaryota</taxon>
        <taxon>Metazoa</taxon>
        <taxon>Ecdysozoa</taxon>
        <taxon>Nematoda</taxon>
        <taxon>Enoplea</taxon>
        <taxon>Dorylaimia</taxon>
        <taxon>Mermithida</taxon>
        <taxon>Mermithoidea</taxon>
        <taxon>Mermithidae</taxon>
        <taxon>Romanomermis</taxon>
    </lineage>
</organism>